<evidence type="ECO:0000313" key="3">
    <source>
        <dbReference type="Proteomes" id="UP001174694"/>
    </source>
</evidence>
<sequence length="360" mass="41311">MAPEYITISTDESDEEMVDNPGASNALRDHEEMPANASSTRQPRKRTIDHIAISDDEAPKTTGNRPNIRRALRKQVERLPQERSLKKARATPATKAKVNIQKQDEEGHQERWVVDLTLRPADNSDKPSYNLDMYLEFERARWAIDSSIVFGESSVLCRYIQNSLKGKKIANMPTVMLPHRMTVTVVDGPNNKDGQPSNSSTTEEFDIYREDLTAMLYYLHVGVFKLNGTHSFDVALRMYRVGEKYGCEALTTESISLINLLSSRIAQGSEGWPNVEPAVREDVSFDIRRFADVVQAPRVWKTAEPDALRSCLGAAAYRMRHVLKHFHEFFIWARLPTKGRKFTQESRWEELRPLVKKYRR</sequence>
<dbReference type="Proteomes" id="UP001174694">
    <property type="component" value="Unassembled WGS sequence"/>
</dbReference>
<gene>
    <name evidence="2" type="ORF">NKR23_g7397</name>
</gene>
<keyword evidence="3" id="KW-1185">Reference proteome</keyword>
<protein>
    <recommendedName>
        <fullName evidence="4">BTB domain-containing protein</fullName>
    </recommendedName>
</protein>
<name>A0AA38VDG5_9PEZI</name>
<evidence type="ECO:0000256" key="1">
    <source>
        <dbReference type="SAM" id="MobiDB-lite"/>
    </source>
</evidence>
<evidence type="ECO:0000313" key="2">
    <source>
        <dbReference type="EMBL" id="KAJ9142170.1"/>
    </source>
</evidence>
<dbReference type="EMBL" id="JANBVO010000023">
    <property type="protein sequence ID" value="KAJ9142170.1"/>
    <property type="molecule type" value="Genomic_DNA"/>
</dbReference>
<feature type="region of interest" description="Disordered" evidence="1">
    <location>
        <begin position="1"/>
        <end position="67"/>
    </location>
</feature>
<reference evidence="2" key="1">
    <citation type="submission" date="2022-07" db="EMBL/GenBank/DDBJ databases">
        <title>Fungi with potential for degradation of polypropylene.</title>
        <authorList>
            <person name="Gostincar C."/>
        </authorList>
    </citation>
    <scope>NUCLEOTIDE SEQUENCE</scope>
    <source>
        <strain evidence="2">EXF-13308</strain>
    </source>
</reference>
<comment type="caution">
    <text evidence="2">The sequence shown here is derived from an EMBL/GenBank/DDBJ whole genome shotgun (WGS) entry which is preliminary data.</text>
</comment>
<dbReference type="AlphaFoldDB" id="A0AA38VDG5"/>
<proteinExistence type="predicted"/>
<organism evidence="2 3">
    <name type="scientific">Pleurostoma richardsiae</name>
    <dbReference type="NCBI Taxonomy" id="41990"/>
    <lineage>
        <taxon>Eukaryota</taxon>
        <taxon>Fungi</taxon>
        <taxon>Dikarya</taxon>
        <taxon>Ascomycota</taxon>
        <taxon>Pezizomycotina</taxon>
        <taxon>Sordariomycetes</taxon>
        <taxon>Sordariomycetidae</taxon>
        <taxon>Calosphaeriales</taxon>
        <taxon>Pleurostomataceae</taxon>
        <taxon>Pleurostoma</taxon>
    </lineage>
</organism>
<accession>A0AA38VDG5</accession>
<feature type="region of interest" description="Disordered" evidence="1">
    <location>
        <begin position="80"/>
        <end position="107"/>
    </location>
</feature>
<evidence type="ECO:0008006" key="4">
    <source>
        <dbReference type="Google" id="ProtNLM"/>
    </source>
</evidence>
<feature type="compositionally biased region" description="Basic and acidic residues" evidence="1">
    <location>
        <begin position="46"/>
        <end position="59"/>
    </location>
</feature>